<reference evidence="8 9" key="1">
    <citation type="submission" date="2019-03" db="EMBL/GenBank/DDBJ databases">
        <title>Deep-cultivation of Planctomycetes and their phenomic and genomic characterization uncovers novel biology.</title>
        <authorList>
            <person name="Wiegand S."/>
            <person name="Jogler M."/>
            <person name="Boedeker C."/>
            <person name="Pinto D."/>
            <person name="Vollmers J."/>
            <person name="Rivas-Marin E."/>
            <person name="Kohn T."/>
            <person name="Peeters S.H."/>
            <person name="Heuer A."/>
            <person name="Rast P."/>
            <person name="Oberbeckmann S."/>
            <person name="Bunk B."/>
            <person name="Jeske O."/>
            <person name="Meyerdierks A."/>
            <person name="Storesund J.E."/>
            <person name="Kallscheuer N."/>
            <person name="Luecker S."/>
            <person name="Lage O.M."/>
            <person name="Pohl T."/>
            <person name="Merkel B.J."/>
            <person name="Hornburger P."/>
            <person name="Mueller R.-W."/>
            <person name="Bruemmer F."/>
            <person name="Labrenz M."/>
            <person name="Spormann A.M."/>
            <person name="Op den Camp H."/>
            <person name="Overmann J."/>
            <person name="Amann R."/>
            <person name="Jetten M.S.M."/>
            <person name="Mascher T."/>
            <person name="Medema M.H."/>
            <person name="Devos D.P."/>
            <person name="Kaster A.-K."/>
            <person name="Ovreas L."/>
            <person name="Rohde M."/>
            <person name="Galperin M.Y."/>
            <person name="Jogler C."/>
        </authorList>
    </citation>
    <scope>NUCLEOTIDE SEQUENCE [LARGE SCALE GENOMIC DNA]</scope>
    <source>
        <strain evidence="8 9">Enr17</strain>
    </source>
</reference>
<accession>A0A518I6L1</accession>
<dbReference type="Pfam" id="PF04055">
    <property type="entry name" value="Radical_SAM"/>
    <property type="match status" value="1"/>
</dbReference>
<dbReference type="CDD" id="cd01335">
    <property type="entry name" value="Radical_SAM"/>
    <property type="match status" value="1"/>
</dbReference>
<evidence type="ECO:0000256" key="1">
    <source>
        <dbReference type="ARBA" id="ARBA00001966"/>
    </source>
</evidence>
<evidence type="ECO:0000256" key="2">
    <source>
        <dbReference type="ARBA" id="ARBA00022691"/>
    </source>
</evidence>
<dbReference type="Pfam" id="PF13186">
    <property type="entry name" value="SPASM"/>
    <property type="match status" value="1"/>
</dbReference>
<dbReference type="GO" id="GO:0046872">
    <property type="term" value="F:metal ion binding"/>
    <property type="evidence" value="ECO:0007669"/>
    <property type="project" value="UniProtKB-KW"/>
</dbReference>
<keyword evidence="2" id="KW-0949">S-adenosyl-L-methionine</keyword>
<dbReference type="SUPFAM" id="SSF102114">
    <property type="entry name" value="Radical SAM enzymes"/>
    <property type="match status" value="1"/>
</dbReference>
<dbReference type="CDD" id="cd21109">
    <property type="entry name" value="SPASM"/>
    <property type="match status" value="1"/>
</dbReference>
<keyword evidence="4" id="KW-0408">Iron</keyword>
<feature type="domain" description="4Fe4S-binding SPASM" evidence="7">
    <location>
        <begin position="263"/>
        <end position="325"/>
    </location>
</feature>
<proteinExistence type="predicted"/>
<dbReference type="Gene3D" id="3.20.20.70">
    <property type="entry name" value="Aldolase class I"/>
    <property type="match status" value="1"/>
</dbReference>
<dbReference type="Proteomes" id="UP000318313">
    <property type="component" value="Chromosome"/>
</dbReference>
<dbReference type="PANTHER" id="PTHR11228">
    <property type="entry name" value="RADICAL SAM DOMAIN PROTEIN"/>
    <property type="match status" value="1"/>
</dbReference>
<evidence type="ECO:0000256" key="4">
    <source>
        <dbReference type="ARBA" id="ARBA00023004"/>
    </source>
</evidence>
<dbReference type="GO" id="GO:0003824">
    <property type="term" value="F:catalytic activity"/>
    <property type="evidence" value="ECO:0007669"/>
    <property type="project" value="InterPro"/>
</dbReference>
<feature type="domain" description="Radical SAM core" evidence="6">
    <location>
        <begin position="62"/>
        <end position="209"/>
    </location>
</feature>
<evidence type="ECO:0000313" key="9">
    <source>
        <dbReference type="Proteomes" id="UP000318313"/>
    </source>
</evidence>
<dbReference type="InterPro" id="IPR023885">
    <property type="entry name" value="4Fe4S-binding_SPASM_dom"/>
</dbReference>
<keyword evidence="9" id="KW-1185">Reference proteome</keyword>
<dbReference type="InterPro" id="IPR050377">
    <property type="entry name" value="Radical_SAM_PqqE_MftC-like"/>
</dbReference>
<dbReference type="KEGG" id="gfm:Enr17x_07550"/>
<keyword evidence="5" id="KW-0411">Iron-sulfur</keyword>
<dbReference type="AlphaFoldDB" id="A0A518I6L1"/>
<organism evidence="8 9">
    <name type="scientific">Gimesia fumaroli</name>
    <dbReference type="NCBI Taxonomy" id="2527976"/>
    <lineage>
        <taxon>Bacteria</taxon>
        <taxon>Pseudomonadati</taxon>
        <taxon>Planctomycetota</taxon>
        <taxon>Planctomycetia</taxon>
        <taxon>Planctomycetales</taxon>
        <taxon>Planctomycetaceae</taxon>
        <taxon>Gimesia</taxon>
    </lineage>
</organism>
<dbReference type="InterPro" id="IPR058240">
    <property type="entry name" value="rSAM_sf"/>
</dbReference>
<keyword evidence="3" id="KW-0479">Metal-binding</keyword>
<dbReference type="RefSeq" id="WP_232100934.1">
    <property type="nucleotide sequence ID" value="NZ_CP037452.1"/>
</dbReference>
<dbReference type="EMBL" id="CP037452">
    <property type="protein sequence ID" value="QDV48742.1"/>
    <property type="molecule type" value="Genomic_DNA"/>
</dbReference>
<comment type="cofactor">
    <cofactor evidence="1">
        <name>[4Fe-4S] cluster</name>
        <dbReference type="ChEBI" id="CHEBI:49883"/>
    </cofactor>
</comment>
<gene>
    <name evidence="8" type="primary">pqqE</name>
    <name evidence="8" type="ORF">Enr17x_07550</name>
</gene>
<protein>
    <submittedName>
        <fullName evidence="8">Coenzyme PQQ synthesis protein E</fullName>
    </submittedName>
</protein>
<dbReference type="InterPro" id="IPR007197">
    <property type="entry name" value="rSAM"/>
</dbReference>
<evidence type="ECO:0000259" key="7">
    <source>
        <dbReference type="Pfam" id="PF13186"/>
    </source>
</evidence>
<evidence type="ECO:0000313" key="8">
    <source>
        <dbReference type="EMBL" id="QDV48742.1"/>
    </source>
</evidence>
<evidence type="ECO:0000256" key="3">
    <source>
        <dbReference type="ARBA" id="ARBA00022723"/>
    </source>
</evidence>
<dbReference type="PANTHER" id="PTHR11228:SF7">
    <property type="entry name" value="PQQA PEPTIDE CYCLASE"/>
    <property type="match status" value="1"/>
</dbReference>
<name>A0A518I6L1_9PLAN</name>
<dbReference type="SFLD" id="SFLDS00029">
    <property type="entry name" value="Radical_SAM"/>
    <property type="match status" value="1"/>
</dbReference>
<sequence>MLAAPSGSLLFGFMEESSKMVEKTLDIVSPYHFSEQRAAYDAGIARMRHSLYMDYPKHVHLETQARCNASCNFCPYPNLNRKHTKMSDELIDKILNELTEIPREMNLQISPFKVSEPFLEVRLFDVLEKINTLLPQAKIALTSNSTPITEDKLEALQEVKNIQYLWISFNDHREEEYERVMGLPYQRTRQRLEMIHDMFADGDVYFPVVLSRVGDGTIVDREFVDWVGINYPLFQSNVFPRMEWMGQVEGLNVNPVPNMGCERWFELSITATGEVAHCCADGQAEFPIGNVNDQHVLEVYNSPEYRKLREATVSRLSVEPCNRCTFM</sequence>
<evidence type="ECO:0000259" key="6">
    <source>
        <dbReference type="Pfam" id="PF04055"/>
    </source>
</evidence>
<evidence type="ECO:0000256" key="5">
    <source>
        <dbReference type="ARBA" id="ARBA00023014"/>
    </source>
</evidence>
<dbReference type="GO" id="GO:0051536">
    <property type="term" value="F:iron-sulfur cluster binding"/>
    <property type="evidence" value="ECO:0007669"/>
    <property type="project" value="UniProtKB-KW"/>
</dbReference>
<dbReference type="InterPro" id="IPR013785">
    <property type="entry name" value="Aldolase_TIM"/>
</dbReference>